<feature type="compositionally biased region" description="Low complexity" evidence="2">
    <location>
        <begin position="136"/>
        <end position="152"/>
    </location>
</feature>
<dbReference type="PANTHER" id="PTHR12236">
    <property type="entry name" value="STRUCTURAL CONTITUENT OF CUTICLE"/>
    <property type="match status" value="1"/>
</dbReference>
<sequence>MFHYLLVTLPIFANAVFGDNLDPYHVPVYHPEPYQPPVHAPIPHHAPPAPHYQHYDETPKAYAFKYDVNDEYRGTRYNVEESTDGKLTTGSYQVALPDGRIQTVTYTVDGYSGFIADVHYDGVAIPPKHEPHPVYTPTSTSSLPSSSLAPTAVGSGPFASRAAGPAPLPLTPLPGLDSTPIFRSGPSIDPTRGFGGAPNFGF</sequence>
<dbReference type="InterPro" id="IPR000618">
    <property type="entry name" value="Insect_cuticle"/>
</dbReference>
<keyword evidence="1" id="KW-0193">Cuticle</keyword>
<name>A0A7R8CLE9_LEPSM</name>
<evidence type="ECO:0000256" key="2">
    <source>
        <dbReference type="SAM" id="MobiDB-lite"/>
    </source>
</evidence>
<keyword evidence="3" id="KW-0732">Signal</keyword>
<dbReference type="AlphaFoldDB" id="A0A7R8CLE9"/>
<feature type="region of interest" description="Disordered" evidence="2">
    <location>
        <begin position="131"/>
        <end position="202"/>
    </location>
</feature>
<evidence type="ECO:0000313" key="4">
    <source>
        <dbReference type="EMBL" id="CAF2822837.1"/>
    </source>
</evidence>
<evidence type="ECO:0000256" key="1">
    <source>
        <dbReference type="ARBA" id="ARBA00022460"/>
    </source>
</evidence>
<accession>A0A7R8CLE9</accession>
<keyword evidence="5" id="KW-1185">Reference proteome</keyword>
<dbReference type="PANTHER" id="PTHR12236:SF79">
    <property type="entry name" value="CUTICULAR PROTEIN 50CB-RELATED"/>
    <property type="match status" value="1"/>
</dbReference>
<reference evidence="4" key="1">
    <citation type="submission" date="2021-02" db="EMBL/GenBank/DDBJ databases">
        <authorList>
            <person name="Bekaert M."/>
        </authorList>
    </citation>
    <scope>NUCLEOTIDE SEQUENCE</scope>
    <source>
        <strain evidence="4">IoA-00</strain>
    </source>
</reference>
<dbReference type="OrthoDB" id="6595597at2759"/>
<dbReference type="InterPro" id="IPR051217">
    <property type="entry name" value="Insect_Cuticle_Struc_Prot"/>
</dbReference>
<dbReference type="EMBL" id="HG994592">
    <property type="protein sequence ID" value="CAF2822837.1"/>
    <property type="molecule type" value="Genomic_DNA"/>
</dbReference>
<evidence type="ECO:0000313" key="5">
    <source>
        <dbReference type="Proteomes" id="UP000675881"/>
    </source>
</evidence>
<dbReference type="GO" id="GO:0005615">
    <property type="term" value="C:extracellular space"/>
    <property type="evidence" value="ECO:0007669"/>
    <property type="project" value="TreeGrafter"/>
</dbReference>
<feature type="signal peptide" evidence="3">
    <location>
        <begin position="1"/>
        <end position="18"/>
    </location>
</feature>
<dbReference type="Pfam" id="PF00379">
    <property type="entry name" value="Chitin_bind_4"/>
    <property type="match status" value="1"/>
</dbReference>
<gene>
    <name evidence="4" type="ORF">LSAA_4198</name>
</gene>
<organism evidence="4 5">
    <name type="scientific">Lepeophtheirus salmonis</name>
    <name type="common">Salmon louse</name>
    <name type="synonym">Caligus salmonis</name>
    <dbReference type="NCBI Taxonomy" id="72036"/>
    <lineage>
        <taxon>Eukaryota</taxon>
        <taxon>Metazoa</taxon>
        <taxon>Ecdysozoa</taxon>
        <taxon>Arthropoda</taxon>
        <taxon>Crustacea</taxon>
        <taxon>Multicrustacea</taxon>
        <taxon>Hexanauplia</taxon>
        <taxon>Copepoda</taxon>
        <taxon>Siphonostomatoida</taxon>
        <taxon>Caligidae</taxon>
        <taxon>Lepeophtheirus</taxon>
    </lineage>
</organism>
<dbReference type="GO" id="GO:0042302">
    <property type="term" value="F:structural constituent of cuticle"/>
    <property type="evidence" value="ECO:0007669"/>
    <property type="project" value="UniProtKB-UniRule"/>
</dbReference>
<dbReference type="GO" id="GO:0031012">
    <property type="term" value="C:extracellular matrix"/>
    <property type="evidence" value="ECO:0007669"/>
    <property type="project" value="TreeGrafter"/>
</dbReference>
<proteinExistence type="predicted"/>
<feature type="compositionally biased region" description="Gly residues" evidence="2">
    <location>
        <begin position="193"/>
        <end position="202"/>
    </location>
</feature>
<evidence type="ECO:0000256" key="3">
    <source>
        <dbReference type="SAM" id="SignalP"/>
    </source>
</evidence>
<dbReference type="PROSITE" id="PS51155">
    <property type="entry name" value="CHIT_BIND_RR_2"/>
    <property type="match status" value="1"/>
</dbReference>
<protein>
    <submittedName>
        <fullName evidence="4">(salmon louse) hypothetical protein</fullName>
    </submittedName>
</protein>
<feature type="chain" id="PRO_5043781093" evidence="3">
    <location>
        <begin position="19"/>
        <end position="202"/>
    </location>
</feature>
<dbReference type="Proteomes" id="UP000675881">
    <property type="component" value="Chromosome 13"/>
</dbReference>